<gene>
    <name evidence="1" type="ORF">PC113_g6354</name>
    <name evidence="2" type="ORF">PC115_g14572</name>
</gene>
<sequence length="164" mass="19195">MNECCTLTLRTLQNLVVEDFNVKLSQTTISRHLIDMMYTIKQVRVEPTTCNNEMNKEKRKEFAEALIRHTDKGDLVVYFDETNYNLYTKRTRGRAKKGKRNREAAAFERRQPADSVRSVVGVRGGCEGLHKVIKESDVYKDRQDDCRCARQRTHPLPNRMLWLS</sequence>
<dbReference type="EMBL" id="RCMG01000130">
    <property type="protein sequence ID" value="KAG2862375.1"/>
    <property type="molecule type" value="Genomic_DNA"/>
</dbReference>
<protein>
    <recommendedName>
        <fullName evidence="4">Transposase</fullName>
    </recommendedName>
</protein>
<proteinExistence type="predicted"/>
<evidence type="ECO:0008006" key="4">
    <source>
        <dbReference type="Google" id="ProtNLM"/>
    </source>
</evidence>
<comment type="caution">
    <text evidence="2">The sequence shown here is derived from an EMBL/GenBank/DDBJ whole genome shotgun (WGS) entry which is preliminary data.</text>
</comment>
<dbReference type="AlphaFoldDB" id="A0A8T1BL95"/>
<dbReference type="EMBL" id="RCMI01000561">
    <property type="protein sequence ID" value="KAG2905540.1"/>
    <property type="molecule type" value="Genomic_DNA"/>
</dbReference>
<evidence type="ECO:0000313" key="1">
    <source>
        <dbReference type="EMBL" id="KAG2862375.1"/>
    </source>
</evidence>
<evidence type="ECO:0000313" key="2">
    <source>
        <dbReference type="EMBL" id="KAG2905540.1"/>
    </source>
</evidence>
<organism evidence="2 3">
    <name type="scientific">Phytophthora cactorum</name>
    <dbReference type="NCBI Taxonomy" id="29920"/>
    <lineage>
        <taxon>Eukaryota</taxon>
        <taxon>Sar</taxon>
        <taxon>Stramenopiles</taxon>
        <taxon>Oomycota</taxon>
        <taxon>Peronosporomycetes</taxon>
        <taxon>Peronosporales</taxon>
        <taxon>Peronosporaceae</taxon>
        <taxon>Phytophthora</taxon>
    </lineage>
</organism>
<reference evidence="2" key="1">
    <citation type="submission" date="2018-10" db="EMBL/GenBank/DDBJ databases">
        <title>Effector identification in a new, highly contiguous assembly of the strawberry crown rot pathogen Phytophthora cactorum.</title>
        <authorList>
            <person name="Armitage A.D."/>
            <person name="Nellist C.F."/>
            <person name="Bates H."/>
            <person name="Vickerstaff R.J."/>
            <person name="Harrison R.J."/>
        </authorList>
    </citation>
    <scope>NUCLEOTIDE SEQUENCE</scope>
    <source>
        <strain evidence="1">15-7</strain>
        <strain evidence="2">4032</strain>
    </source>
</reference>
<accession>A0A8T1BL95</accession>
<evidence type="ECO:0000313" key="3">
    <source>
        <dbReference type="Proteomes" id="UP000774804"/>
    </source>
</evidence>
<dbReference type="Proteomes" id="UP000774804">
    <property type="component" value="Unassembled WGS sequence"/>
</dbReference>
<name>A0A8T1BL95_9STRA</name>
<dbReference type="Proteomes" id="UP000735874">
    <property type="component" value="Unassembled WGS sequence"/>
</dbReference>